<gene>
    <name evidence="1" type="ordered locus">PA14_36470</name>
</gene>
<evidence type="ECO:0008006" key="3">
    <source>
        <dbReference type="Google" id="ProtNLM"/>
    </source>
</evidence>
<sequence length="102" mass="11578">MDFFLALRKPGRAGQMNLSYLYLKKILEEELRDHDCQCQLNPDFTVTISCRVGGPHGALYIVPNSDFLKSSSFSDLSAFILNLREEIRRFGEFEAELQTGTG</sequence>
<dbReference type="EMBL" id="CP000438">
    <property type="protein sequence ID" value="ABJ11352.1"/>
    <property type="molecule type" value="Genomic_DNA"/>
</dbReference>
<dbReference type="BioCyc" id="PAER208963:G1G74-3065-MONOMER"/>
<protein>
    <recommendedName>
        <fullName evidence="3">DUF1652 domain-containing protein</fullName>
    </recommendedName>
</protein>
<organism evidence="1 2">
    <name type="scientific">Pseudomonas aeruginosa (strain UCBPP-PA14)</name>
    <dbReference type="NCBI Taxonomy" id="208963"/>
    <lineage>
        <taxon>Bacteria</taxon>
        <taxon>Pseudomonadati</taxon>
        <taxon>Pseudomonadota</taxon>
        <taxon>Gammaproteobacteria</taxon>
        <taxon>Pseudomonadales</taxon>
        <taxon>Pseudomonadaceae</taxon>
        <taxon>Pseudomonas</taxon>
    </lineage>
</organism>
<dbReference type="AlphaFoldDB" id="A0A0H2Z9L8"/>
<proteinExistence type="predicted"/>
<reference evidence="1 2" key="1">
    <citation type="journal article" date="2006" name="Genome Biol.">
        <title>Genomic analysis reveals that Pseudomonas aeruginosa virulence is combinatorial.</title>
        <authorList>
            <person name="Lee D.G."/>
            <person name="Urbach J.M."/>
            <person name="Wu G."/>
            <person name="Liberati N.T."/>
            <person name="Feinbaum R.L."/>
            <person name="Miyata S."/>
            <person name="Diggins L.T."/>
            <person name="He J."/>
            <person name="Saucier M."/>
            <person name="Deziel E."/>
            <person name="Friedman L."/>
            <person name="Li L."/>
            <person name="Grills G."/>
            <person name="Montgomery K."/>
            <person name="Kucherlapati R."/>
            <person name="Rahme L.G."/>
            <person name="Ausubel F.M."/>
        </authorList>
    </citation>
    <scope>NUCLEOTIDE SEQUENCE [LARGE SCALE GENOMIC DNA]</scope>
    <source>
        <strain evidence="1 2">UCBPP-PA14</strain>
    </source>
</reference>
<evidence type="ECO:0000313" key="1">
    <source>
        <dbReference type="EMBL" id="ABJ11352.1"/>
    </source>
</evidence>
<dbReference type="Proteomes" id="UP000000653">
    <property type="component" value="Chromosome"/>
</dbReference>
<dbReference type="HOGENOM" id="CLU_2274937_0_0_6"/>
<name>A0A0H2Z9L8_PSEAB</name>
<dbReference type="KEGG" id="pau:PA14_36470"/>
<accession>A0A0H2Z9L8</accession>
<evidence type="ECO:0000313" key="2">
    <source>
        <dbReference type="Proteomes" id="UP000000653"/>
    </source>
</evidence>
<dbReference type="RefSeq" id="WP_003132124.1">
    <property type="nucleotide sequence ID" value="NC_008463.1"/>
</dbReference>